<dbReference type="OrthoDB" id="36952at10239"/>
<dbReference type="GeneID" id="5246952"/>
<dbReference type="KEGG" id="vg:5246952"/>
<accession>A4ZFC6</accession>
<evidence type="ECO:0000313" key="2">
    <source>
        <dbReference type="Proteomes" id="UP000201164"/>
    </source>
</evidence>
<organismHost>
    <name type="scientific">Staphylococcus aureus</name>
    <dbReference type="NCBI Taxonomy" id="1280"/>
</organismHost>
<name>A4ZFC6_BP80A</name>
<proteinExistence type="predicted"/>
<organism evidence="1 2">
    <name type="scientific">Staphylococcus phage 80alpha</name>
    <dbReference type="NCBI Taxonomy" id="53369"/>
    <lineage>
        <taxon>Viruses</taxon>
        <taxon>Duplodnaviria</taxon>
        <taxon>Heunggongvirae</taxon>
        <taxon>Uroviricota</taxon>
        <taxon>Caudoviricetes</taxon>
        <taxon>Azeredovirinae</taxon>
        <taxon>Dubowvirus</taxon>
    </lineage>
</organism>
<dbReference type="Proteomes" id="UP000201164">
    <property type="component" value="Segment"/>
</dbReference>
<dbReference type="EMBL" id="DQ517338">
    <property type="protein sequence ID" value="ABF71631.1"/>
    <property type="molecule type" value="Genomic_DNA"/>
</dbReference>
<evidence type="ECO:0000313" key="1">
    <source>
        <dbReference type="EMBL" id="ABF71631.1"/>
    </source>
</evidence>
<sequence>MLRYWLVVNWMYQYMMPIIQIILSHIIQRSENQVCQTDCIRTRGVMKLLCTNLLKIITSFTDRKGGRHG</sequence>
<keyword evidence="2" id="KW-1185">Reference proteome</keyword>
<protein>
    <submittedName>
        <fullName evidence="1">Uncharacterized protein</fullName>
    </submittedName>
</protein>
<dbReference type="RefSeq" id="YP_001285374.1">
    <property type="nucleotide sequence ID" value="NC_009526.1"/>
</dbReference>
<reference evidence="1 2" key="2">
    <citation type="journal article" date="2010" name="Virology">
        <title>The complete genomes of Staphylococcus aureus bacteriophages 80 and 80alpha--implications for the specificity of SaPI mobilization.</title>
        <authorList>
            <person name="Christie G.E."/>
            <person name="Matthews A.M."/>
            <person name="King D.G."/>
            <person name="Lane K.D."/>
            <person name="Olivarez N.P."/>
            <person name="Tallent S.M."/>
            <person name="Gill S.R."/>
            <person name="Novick R.P."/>
        </authorList>
    </citation>
    <scope>NUCLEOTIDE SEQUENCE [LARGE SCALE GENOMIC DNA]</scope>
</reference>
<reference evidence="1 2" key="1">
    <citation type="journal article" date="2007" name="J. Bacteriol.">
        <title>Transducing particles of Staphylococcus aureus pathogenicity island SaPI1 are comprised of helper phage-encoded proteins.</title>
        <authorList>
            <person name="Tallent S.M."/>
            <person name="Langston T.B."/>
            <person name="Moran R.G."/>
            <person name="Christie G.E."/>
        </authorList>
    </citation>
    <scope>NUCLEOTIDE SEQUENCE [LARGE SCALE GENOMIC DNA]</scope>
</reference>